<evidence type="ECO:0000256" key="1">
    <source>
        <dbReference type="SAM" id="MobiDB-lite"/>
    </source>
</evidence>
<feature type="region of interest" description="Disordered" evidence="1">
    <location>
        <begin position="85"/>
        <end position="111"/>
    </location>
</feature>
<dbReference type="AlphaFoldDB" id="A0A1Y3APF9"/>
<evidence type="ECO:0000313" key="3">
    <source>
        <dbReference type="Proteomes" id="UP000194236"/>
    </source>
</evidence>
<feature type="region of interest" description="Disordered" evidence="1">
    <location>
        <begin position="1"/>
        <end position="20"/>
    </location>
</feature>
<sequence length="111" mass="13187">MEISKLDKNRTKNDQQFQKRQGFEPYWTDAGYFTIDDKRINPFTIYDQSTAKNYFDDHIDLHLISTNPYINDKYDKNKEPLYWLGNNSPSSSSLQARNVDSNQPRQQQQFA</sequence>
<keyword evidence="3" id="KW-1185">Reference proteome</keyword>
<protein>
    <submittedName>
        <fullName evidence="2">Uncharacterized protein</fullName>
    </submittedName>
</protein>
<feature type="compositionally biased region" description="Basic and acidic residues" evidence="1">
    <location>
        <begin position="1"/>
        <end position="13"/>
    </location>
</feature>
<accession>A0A1Y3APF9</accession>
<gene>
    <name evidence="2" type="ORF">BLA29_010139</name>
</gene>
<dbReference type="EMBL" id="MUJZ01068788">
    <property type="protein sequence ID" value="OTF69798.1"/>
    <property type="molecule type" value="Genomic_DNA"/>
</dbReference>
<reference evidence="2 3" key="1">
    <citation type="submission" date="2017-03" db="EMBL/GenBank/DDBJ databases">
        <title>Genome Survey of Euroglyphus maynei.</title>
        <authorList>
            <person name="Arlian L.G."/>
            <person name="Morgan M.S."/>
            <person name="Rider S.D."/>
        </authorList>
    </citation>
    <scope>NUCLEOTIDE SEQUENCE [LARGE SCALE GENOMIC DNA]</scope>
    <source>
        <strain evidence="2">Arlian Lab</strain>
        <tissue evidence="2">Whole body</tissue>
    </source>
</reference>
<name>A0A1Y3APF9_EURMA</name>
<comment type="caution">
    <text evidence="2">The sequence shown here is derived from an EMBL/GenBank/DDBJ whole genome shotgun (WGS) entry which is preliminary data.</text>
</comment>
<dbReference type="Proteomes" id="UP000194236">
    <property type="component" value="Unassembled WGS sequence"/>
</dbReference>
<organism evidence="2 3">
    <name type="scientific">Euroglyphus maynei</name>
    <name type="common">Mayne's house dust mite</name>
    <dbReference type="NCBI Taxonomy" id="6958"/>
    <lineage>
        <taxon>Eukaryota</taxon>
        <taxon>Metazoa</taxon>
        <taxon>Ecdysozoa</taxon>
        <taxon>Arthropoda</taxon>
        <taxon>Chelicerata</taxon>
        <taxon>Arachnida</taxon>
        <taxon>Acari</taxon>
        <taxon>Acariformes</taxon>
        <taxon>Sarcoptiformes</taxon>
        <taxon>Astigmata</taxon>
        <taxon>Psoroptidia</taxon>
        <taxon>Analgoidea</taxon>
        <taxon>Pyroglyphidae</taxon>
        <taxon>Pyroglyphinae</taxon>
        <taxon>Euroglyphus</taxon>
    </lineage>
</organism>
<proteinExistence type="predicted"/>
<evidence type="ECO:0000313" key="2">
    <source>
        <dbReference type="EMBL" id="OTF69798.1"/>
    </source>
</evidence>